<comment type="caution">
    <text evidence="4">The sequence shown here is derived from an EMBL/GenBank/DDBJ whole genome shotgun (WGS) entry which is preliminary data.</text>
</comment>
<reference evidence="4 5" key="1">
    <citation type="journal article" date="2020" name="Cell">
        <title>Large-Scale Comparative Analyses of Tick Genomes Elucidate Their Genetic Diversity and Vector Capacities.</title>
        <authorList>
            <consortium name="Tick Genome and Microbiome Consortium (TIGMIC)"/>
            <person name="Jia N."/>
            <person name="Wang J."/>
            <person name="Shi W."/>
            <person name="Du L."/>
            <person name="Sun Y."/>
            <person name="Zhan W."/>
            <person name="Jiang J.F."/>
            <person name="Wang Q."/>
            <person name="Zhang B."/>
            <person name="Ji P."/>
            <person name="Bell-Sakyi L."/>
            <person name="Cui X.M."/>
            <person name="Yuan T.T."/>
            <person name="Jiang B.G."/>
            <person name="Yang W.F."/>
            <person name="Lam T.T."/>
            <person name="Chang Q.C."/>
            <person name="Ding S.J."/>
            <person name="Wang X.J."/>
            <person name="Zhu J.G."/>
            <person name="Ruan X.D."/>
            <person name="Zhao L."/>
            <person name="Wei J.T."/>
            <person name="Ye R.Z."/>
            <person name="Que T.C."/>
            <person name="Du C.H."/>
            <person name="Zhou Y.H."/>
            <person name="Cheng J.X."/>
            <person name="Dai P.F."/>
            <person name="Guo W.B."/>
            <person name="Han X.H."/>
            <person name="Huang E.J."/>
            <person name="Li L.F."/>
            <person name="Wei W."/>
            <person name="Gao Y.C."/>
            <person name="Liu J.Z."/>
            <person name="Shao H.Z."/>
            <person name="Wang X."/>
            <person name="Wang C.C."/>
            <person name="Yang T.C."/>
            <person name="Huo Q.B."/>
            <person name="Li W."/>
            <person name="Chen H.Y."/>
            <person name="Chen S.E."/>
            <person name="Zhou L.G."/>
            <person name="Ni X.B."/>
            <person name="Tian J.H."/>
            <person name="Sheng Y."/>
            <person name="Liu T."/>
            <person name="Pan Y.S."/>
            <person name="Xia L.Y."/>
            <person name="Li J."/>
            <person name="Zhao F."/>
            <person name="Cao W.C."/>
        </authorList>
    </citation>
    <scope>NUCLEOTIDE SEQUENCE [LARGE SCALE GENOMIC DNA]</scope>
    <source>
        <strain evidence="4">HaeL-2018</strain>
    </source>
</reference>
<evidence type="ECO:0000259" key="3">
    <source>
        <dbReference type="Pfam" id="PF00685"/>
    </source>
</evidence>
<evidence type="ECO:0000313" key="5">
    <source>
        <dbReference type="Proteomes" id="UP000821853"/>
    </source>
</evidence>
<dbReference type="OMA" id="FRIFSTH"/>
<feature type="domain" description="Sulfotransferase" evidence="3">
    <location>
        <begin position="37"/>
        <end position="290"/>
    </location>
</feature>
<evidence type="ECO:0000313" key="4">
    <source>
        <dbReference type="EMBL" id="KAH9378033.1"/>
    </source>
</evidence>
<dbReference type="InterPro" id="IPR000863">
    <property type="entry name" value="Sulfotransferase_dom"/>
</dbReference>
<gene>
    <name evidence="4" type="ORF">HPB48_000897</name>
</gene>
<dbReference type="OrthoDB" id="6485114at2759"/>
<dbReference type="GO" id="GO:0008146">
    <property type="term" value="F:sulfotransferase activity"/>
    <property type="evidence" value="ECO:0007669"/>
    <property type="project" value="InterPro"/>
</dbReference>
<organism evidence="4 5">
    <name type="scientific">Haemaphysalis longicornis</name>
    <name type="common">Bush tick</name>
    <dbReference type="NCBI Taxonomy" id="44386"/>
    <lineage>
        <taxon>Eukaryota</taxon>
        <taxon>Metazoa</taxon>
        <taxon>Ecdysozoa</taxon>
        <taxon>Arthropoda</taxon>
        <taxon>Chelicerata</taxon>
        <taxon>Arachnida</taxon>
        <taxon>Acari</taxon>
        <taxon>Parasitiformes</taxon>
        <taxon>Ixodida</taxon>
        <taxon>Ixodoidea</taxon>
        <taxon>Ixodidae</taxon>
        <taxon>Haemaphysalinae</taxon>
        <taxon>Haemaphysalis</taxon>
    </lineage>
</organism>
<dbReference type="SUPFAM" id="SSF52540">
    <property type="entry name" value="P-loop containing nucleoside triphosphate hydrolases"/>
    <property type="match status" value="1"/>
</dbReference>
<protein>
    <recommendedName>
        <fullName evidence="3">Sulfotransferase domain-containing protein</fullName>
    </recommendedName>
</protein>
<evidence type="ECO:0000256" key="2">
    <source>
        <dbReference type="ARBA" id="ARBA00022679"/>
    </source>
</evidence>
<sequence length="316" mass="36608">MLRKKPFSQIIDGVPAGPHCEPELFRESLRFHPRKGDLVQMTFPKSGTHWVLYITQLILKRGEPITTYKNFLDEMRYLGIVDFKGWKPSLPFRIFSTHQPPQTVTVSEEAKYVYVARNPWDVCVSFFRMATSLNKYRFQDGTFDEFFEAFLEGDCAGHDYFYHVVSGYALRNEPNVFFVTYEELMADTRGTVLRLARFLGESYATELEQDEGMLQKLLERCSAGSMRSVLVFRTEHSNAGLEDAIESSDSSAKGEERPENSKYCLVRQAKIGDWKTCFTPTQLQRIEDKITEVQLNSSVMDLWRSIRDEAYVQTKK</sequence>
<dbReference type="AlphaFoldDB" id="A0A9J6GT67"/>
<comment type="similarity">
    <text evidence="1">Belongs to the sulfotransferase 1 family.</text>
</comment>
<keyword evidence="2" id="KW-0808">Transferase</keyword>
<dbReference type="Proteomes" id="UP000821853">
    <property type="component" value="Unassembled WGS sequence"/>
</dbReference>
<dbReference type="Pfam" id="PF00685">
    <property type="entry name" value="Sulfotransfer_1"/>
    <property type="match status" value="1"/>
</dbReference>
<dbReference type="VEuPathDB" id="VectorBase:HLOH_060638"/>
<proteinExistence type="inferred from homology"/>
<keyword evidence="5" id="KW-1185">Reference proteome</keyword>
<dbReference type="InterPro" id="IPR027417">
    <property type="entry name" value="P-loop_NTPase"/>
</dbReference>
<dbReference type="PANTHER" id="PTHR11783">
    <property type="entry name" value="SULFOTRANSFERASE SULT"/>
    <property type="match status" value="1"/>
</dbReference>
<dbReference type="Gene3D" id="3.40.50.300">
    <property type="entry name" value="P-loop containing nucleotide triphosphate hydrolases"/>
    <property type="match status" value="1"/>
</dbReference>
<evidence type="ECO:0000256" key="1">
    <source>
        <dbReference type="ARBA" id="ARBA00005771"/>
    </source>
</evidence>
<dbReference type="EMBL" id="JABSTR010000008">
    <property type="protein sequence ID" value="KAH9378033.1"/>
    <property type="molecule type" value="Genomic_DNA"/>
</dbReference>
<accession>A0A9J6GT67</accession>
<name>A0A9J6GT67_HAELO</name>